<feature type="domain" description="Anti-sigma K factor RskA C-terminal" evidence="3">
    <location>
        <begin position="135"/>
        <end position="263"/>
    </location>
</feature>
<keyword evidence="2" id="KW-0472">Membrane</keyword>
<proteinExistence type="predicted"/>
<name>A0ABT7S2Z5_9CELL</name>
<dbReference type="InterPro" id="IPR018764">
    <property type="entry name" value="RskA_C"/>
</dbReference>
<protein>
    <submittedName>
        <fullName evidence="4">Anti-sigma factor</fullName>
    </submittedName>
</protein>
<feature type="transmembrane region" description="Helical" evidence="2">
    <location>
        <begin position="132"/>
        <end position="155"/>
    </location>
</feature>
<dbReference type="Pfam" id="PF10099">
    <property type="entry name" value="RskA_C"/>
    <property type="match status" value="1"/>
</dbReference>
<reference evidence="4 5" key="1">
    <citation type="submission" date="2023-06" db="EMBL/GenBank/DDBJ databases">
        <title>Cellulomonas sp. MW9 Whole genome sequence.</title>
        <authorList>
            <person name="Park S."/>
        </authorList>
    </citation>
    <scope>NUCLEOTIDE SEQUENCE [LARGE SCALE GENOMIC DNA]</scope>
    <source>
        <strain evidence="4 5">MW9</strain>
    </source>
</reference>
<dbReference type="Proteomes" id="UP001321453">
    <property type="component" value="Unassembled WGS sequence"/>
</dbReference>
<dbReference type="RefSeq" id="WP_289444554.1">
    <property type="nucleotide sequence ID" value="NZ_JAUCGR010000001.1"/>
</dbReference>
<dbReference type="EMBL" id="JAUCGR010000001">
    <property type="protein sequence ID" value="MDM7829993.1"/>
    <property type="molecule type" value="Genomic_DNA"/>
</dbReference>
<evidence type="ECO:0000313" key="4">
    <source>
        <dbReference type="EMBL" id="MDM7829993.1"/>
    </source>
</evidence>
<keyword evidence="5" id="KW-1185">Reference proteome</keyword>
<evidence type="ECO:0000256" key="2">
    <source>
        <dbReference type="SAM" id="Phobius"/>
    </source>
</evidence>
<feature type="region of interest" description="Disordered" evidence="1">
    <location>
        <begin position="78"/>
        <end position="113"/>
    </location>
</feature>
<evidence type="ECO:0000259" key="3">
    <source>
        <dbReference type="Pfam" id="PF10099"/>
    </source>
</evidence>
<sequence length="326" mass="33757">MPLDEFHVDEDVLALLALGEEAGTTADRAHVQQCELCADEIAVLADVVAVARAGDAELVSPGPQVWERVAAELDLAPASGSGTAAPERAVEAAPEHSAEAAPERSVQPLPDEAPDVVVPLAPRRAGGRRPRAWAWAAAAAVVGIIVGGAGAAWALTQGDRVKSVVATATLEPLPGWDADGSATVETRRDGTRVLVVDVNEQTAPAGFREVWLLRPDVSGLVAVGTLEGASGRFELPAGLDLSEFSVVDVSQEQFDGDPAHSGDSIVRGAQRAGARRPPRPARPEARCLEPARQACASGLCLRPAGARAGRRGARRPRGASCWCAGC</sequence>
<organism evidence="4 5">
    <name type="scientific">Cellulomonas edaphi</name>
    <dbReference type="NCBI Taxonomy" id="3053468"/>
    <lineage>
        <taxon>Bacteria</taxon>
        <taxon>Bacillati</taxon>
        <taxon>Actinomycetota</taxon>
        <taxon>Actinomycetes</taxon>
        <taxon>Micrococcales</taxon>
        <taxon>Cellulomonadaceae</taxon>
        <taxon>Cellulomonas</taxon>
    </lineage>
</organism>
<comment type="caution">
    <text evidence="4">The sequence shown here is derived from an EMBL/GenBank/DDBJ whole genome shotgun (WGS) entry which is preliminary data.</text>
</comment>
<feature type="compositionally biased region" description="Basic and acidic residues" evidence="1">
    <location>
        <begin position="88"/>
        <end position="102"/>
    </location>
</feature>
<evidence type="ECO:0000256" key="1">
    <source>
        <dbReference type="SAM" id="MobiDB-lite"/>
    </source>
</evidence>
<keyword evidence="2" id="KW-0812">Transmembrane</keyword>
<accession>A0ABT7S2Z5</accession>
<evidence type="ECO:0000313" key="5">
    <source>
        <dbReference type="Proteomes" id="UP001321453"/>
    </source>
</evidence>
<keyword evidence="2" id="KW-1133">Transmembrane helix</keyword>
<gene>
    <name evidence="4" type="ORF">QRT05_01490</name>
</gene>